<keyword evidence="14" id="KW-1185">Reference proteome</keyword>
<evidence type="ECO:0000256" key="2">
    <source>
        <dbReference type="ARBA" id="ARBA00022603"/>
    </source>
</evidence>
<accession>D6WA65</accession>
<dbReference type="EC" id="2.1.1.34" evidence="9"/>
<evidence type="ECO:0000256" key="3">
    <source>
        <dbReference type="ARBA" id="ARBA00022679"/>
    </source>
</evidence>
<evidence type="ECO:0000256" key="9">
    <source>
        <dbReference type="ARBA" id="ARBA00093594"/>
    </source>
</evidence>
<dbReference type="PANTHER" id="PTHR12029:SF11">
    <property type="entry name" value="METHYLTRANSFERASE TARBP1-RELATED"/>
    <property type="match status" value="1"/>
</dbReference>
<evidence type="ECO:0000259" key="12">
    <source>
        <dbReference type="Pfam" id="PF00588"/>
    </source>
</evidence>
<dbReference type="InterPro" id="IPR016024">
    <property type="entry name" value="ARM-type_fold"/>
</dbReference>
<evidence type="ECO:0000256" key="5">
    <source>
        <dbReference type="ARBA" id="ARBA00022884"/>
    </source>
</evidence>
<dbReference type="InterPro" id="IPR001537">
    <property type="entry name" value="SpoU_MeTrfase"/>
</dbReference>
<gene>
    <name evidence="13" type="primary">AUGUSTUS-3.0.2_00457</name>
    <name evidence="13" type="ORF">TcasGA2_TC000457</name>
</gene>
<protein>
    <recommendedName>
        <fullName evidence="10">tRNA (guanosine(18)-2'-O)-methyltransferase TARBP1</fullName>
        <ecNumber evidence="9">2.1.1.34</ecNumber>
    </recommendedName>
    <alternativeName>
        <fullName evidence="11">TAR RNA-binding protein 1</fullName>
    </alternativeName>
</protein>
<dbReference type="GO" id="GO:0141100">
    <property type="term" value="F:tRNA (guanine(18)-2'-O)-methyltransferase activity"/>
    <property type="evidence" value="ECO:0007669"/>
    <property type="project" value="UniProtKB-EC"/>
</dbReference>
<reference evidence="13 14" key="1">
    <citation type="journal article" date="2008" name="Nature">
        <title>The genome of the model beetle and pest Tribolium castaneum.</title>
        <authorList>
            <consortium name="Tribolium Genome Sequencing Consortium"/>
            <person name="Richards S."/>
            <person name="Gibbs R.A."/>
            <person name="Weinstock G.M."/>
            <person name="Brown S.J."/>
            <person name="Denell R."/>
            <person name="Beeman R.W."/>
            <person name="Gibbs R."/>
            <person name="Beeman R.W."/>
            <person name="Brown S.J."/>
            <person name="Bucher G."/>
            <person name="Friedrich M."/>
            <person name="Grimmelikhuijzen C.J."/>
            <person name="Klingler M."/>
            <person name="Lorenzen M."/>
            <person name="Richards S."/>
            <person name="Roth S."/>
            <person name="Schroder R."/>
            <person name="Tautz D."/>
            <person name="Zdobnov E.M."/>
            <person name="Muzny D."/>
            <person name="Gibbs R.A."/>
            <person name="Weinstock G.M."/>
            <person name="Attaway T."/>
            <person name="Bell S."/>
            <person name="Buhay C.J."/>
            <person name="Chandrabose M.N."/>
            <person name="Chavez D."/>
            <person name="Clerk-Blankenburg K.P."/>
            <person name="Cree A."/>
            <person name="Dao M."/>
            <person name="Davis C."/>
            <person name="Chacko J."/>
            <person name="Dinh H."/>
            <person name="Dugan-Rocha S."/>
            <person name="Fowler G."/>
            <person name="Garner T.T."/>
            <person name="Garnes J."/>
            <person name="Gnirke A."/>
            <person name="Hawes A."/>
            <person name="Hernandez J."/>
            <person name="Hines S."/>
            <person name="Holder M."/>
            <person name="Hume J."/>
            <person name="Jhangiani S.N."/>
            <person name="Joshi V."/>
            <person name="Khan Z.M."/>
            <person name="Jackson L."/>
            <person name="Kovar C."/>
            <person name="Kowis A."/>
            <person name="Lee S."/>
            <person name="Lewis L.R."/>
            <person name="Margolis J."/>
            <person name="Morgan M."/>
            <person name="Nazareth L.V."/>
            <person name="Nguyen N."/>
            <person name="Okwuonu G."/>
            <person name="Parker D."/>
            <person name="Richards S."/>
            <person name="Ruiz S.J."/>
            <person name="Santibanez J."/>
            <person name="Savard J."/>
            <person name="Scherer S.E."/>
            <person name="Schneider B."/>
            <person name="Sodergren E."/>
            <person name="Tautz D."/>
            <person name="Vattahil S."/>
            <person name="Villasana D."/>
            <person name="White C.S."/>
            <person name="Wright R."/>
            <person name="Park Y."/>
            <person name="Beeman R.W."/>
            <person name="Lord J."/>
            <person name="Oppert B."/>
            <person name="Lorenzen M."/>
            <person name="Brown S."/>
            <person name="Wang L."/>
            <person name="Savard J."/>
            <person name="Tautz D."/>
            <person name="Richards S."/>
            <person name="Weinstock G."/>
            <person name="Gibbs R.A."/>
            <person name="Liu Y."/>
            <person name="Worley K."/>
            <person name="Weinstock G."/>
            <person name="Elsik C.G."/>
            <person name="Reese J.T."/>
            <person name="Elhaik E."/>
            <person name="Landan G."/>
            <person name="Graur D."/>
            <person name="Arensburger P."/>
            <person name="Atkinson P."/>
            <person name="Beeman R.W."/>
            <person name="Beidler J."/>
            <person name="Brown S.J."/>
            <person name="Demuth J.P."/>
            <person name="Drury D.W."/>
            <person name="Du Y.Z."/>
            <person name="Fujiwara H."/>
            <person name="Lorenzen M."/>
            <person name="Maselli V."/>
            <person name="Osanai M."/>
            <person name="Park Y."/>
            <person name="Robertson H.M."/>
            <person name="Tu Z."/>
            <person name="Wang J.J."/>
            <person name="Wang S."/>
            <person name="Richards S."/>
            <person name="Song H."/>
            <person name="Zhang L."/>
            <person name="Sodergren E."/>
            <person name="Werner D."/>
            <person name="Stanke M."/>
            <person name="Morgenstern B."/>
            <person name="Solovyev V."/>
            <person name="Kosarev P."/>
            <person name="Brown G."/>
            <person name="Chen H.C."/>
            <person name="Ermolaeva O."/>
            <person name="Hlavina W."/>
            <person name="Kapustin Y."/>
            <person name="Kiryutin B."/>
            <person name="Kitts P."/>
            <person name="Maglott D."/>
            <person name="Pruitt K."/>
            <person name="Sapojnikov V."/>
            <person name="Souvorov A."/>
            <person name="Mackey A.J."/>
            <person name="Waterhouse R.M."/>
            <person name="Wyder S."/>
            <person name="Zdobnov E.M."/>
            <person name="Zdobnov E.M."/>
            <person name="Wyder S."/>
            <person name="Kriventseva E.V."/>
            <person name="Kadowaki T."/>
            <person name="Bork P."/>
            <person name="Aranda M."/>
            <person name="Bao R."/>
            <person name="Beermann A."/>
            <person name="Berns N."/>
            <person name="Bolognesi R."/>
            <person name="Bonneton F."/>
            <person name="Bopp D."/>
            <person name="Brown S.J."/>
            <person name="Bucher G."/>
            <person name="Butts T."/>
            <person name="Chaumot A."/>
            <person name="Denell R.E."/>
            <person name="Ferrier D.E."/>
            <person name="Friedrich M."/>
            <person name="Gordon C.M."/>
            <person name="Jindra M."/>
            <person name="Klingler M."/>
            <person name="Lan Q."/>
            <person name="Lattorff H.M."/>
            <person name="Laudet V."/>
            <person name="von Levetsow C."/>
            <person name="Liu Z."/>
            <person name="Lutz R."/>
            <person name="Lynch J.A."/>
            <person name="da Fonseca R.N."/>
            <person name="Posnien N."/>
            <person name="Reuter R."/>
            <person name="Roth S."/>
            <person name="Savard J."/>
            <person name="Schinko J.B."/>
            <person name="Schmitt C."/>
            <person name="Schoppmeier M."/>
            <person name="Schroder R."/>
            <person name="Shippy T.D."/>
            <person name="Simonnet F."/>
            <person name="Marques-Souza H."/>
            <person name="Tautz D."/>
            <person name="Tomoyasu Y."/>
            <person name="Trauner J."/>
            <person name="Van der Zee M."/>
            <person name="Vervoort M."/>
            <person name="Wittkopp N."/>
            <person name="Wimmer E.A."/>
            <person name="Yang X."/>
            <person name="Jones A.K."/>
            <person name="Sattelle D.B."/>
            <person name="Ebert P.R."/>
            <person name="Nelson D."/>
            <person name="Scott J.G."/>
            <person name="Beeman R.W."/>
            <person name="Muthukrishnan S."/>
            <person name="Kramer K.J."/>
            <person name="Arakane Y."/>
            <person name="Beeman R.W."/>
            <person name="Zhu Q."/>
            <person name="Hogenkamp D."/>
            <person name="Dixit R."/>
            <person name="Oppert B."/>
            <person name="Jiang H."/>
            <person name="Zou Z."/>
            <person name="Marshall J."/>
            <person name="Elpidina E."/>
            <person name="Vinokurov K."/>
            <person name="Oppert C."/>
            <person name="Zou Z."/>
            <person name="Evans J."/>
            <person name="Lu Z."/>
            <person name="Zhao P."/>
            <person name="Sumathipala N."/>
            <person name="Altincicek B."/>
            <person name="Vilcinskas A."/>
            <person name="Williams M."/>
            <person name="Hultmark D."/>
            <person name="Hetru C."/>
            <person name="Jiang H."/>
            <person name="Grimmelikhuijzen C.J."/>
            <person name="Hauser F."/>
            <person name="Cazzamali G."/>
            <person name="Williamson M."/>
            <person name="Park Y."/>
            <person name="Li B."/>
            <person name="Tanaka Y."/>
            <person name="Predel R."/>
            <person name="Neupert S."/>
            <person name="Schachtner J."/>
            <person name="Verleyen P."/>
            <person name="Raible F."/>
            <person name="Bork P."/>
            <person name="Friedrich M."/>
            <person name="Walden K.K."/>
            <person name="Robertson H.M."/>
            <person name="Angeli S."/>
            <person name="Foret S."/>
            <person name="Bucher G."/>
            <person name="Schuetz S."/>
            <person name="Maleszka R."/>
            <person name="Wimmer E.A."/>
            <person name="Beeman R.W."/>
            <person name="Lorenzen M."/>
            <person name="Tomoyasu Y."/>
            <person name="Miller S.C."/>
            <person name="Grossmann D."/>
            <person name="Bucher G."/>
        </authorList>
    </citation>
    <scope>NUCLEOTIDE SEQUENCE [LARGE SCALE GENOMIC DNA]</scope>
    <source>
        <strain evidence="13 14">Georgia GA2</strain>
    </source>
</reference>
<dbReference type="SUPFAM" id="SSF75217">
    <property type="entry name" value="alpha/beta knot"/>
    <property type="match status" value="1"/>
</dbReference>
<dbReference type="PANTHER" id="PTHR12029">
    <property type="entry name" value="RNA METHYLTRANSFERASE"/>
    <property type="match status" value="1"/>
</dbReference>
<evidence type="ECO:0000256" key="7">
    <source>
        <dbReference type="ARBA" id="ARBA00093266"/>
    </source>
</evidence>
<evidence type="ECO:0000256" key="8">
    <source>
        <dbReference type="ARBA" id="ARBA00093361"/>
    </source>
</evidence>
<dbReference type="STRING" id="7070.D6WA65"/>
<evidence type="ECO:0000256" key="1">
    <source>
        <dbReference type="ARBA" id="ARBA00007228"/>
    </source>
</evidence>
<comment type="catalytic activity">
    <reaction evidence="7">
        <text>guanosine(18) in tRNA + S-adenosyl-L-methionine = 2'-O-methylguanosine(18) in tRNA + S-adenosyl-L-homocysteine + H(+)</text>
        <dbReference type="Rhea" id="RHEA:20077"/>
        <dbReference type="Rhea" id="RHEA-COMP:10190"/>
        <dbReference type="Rhea" id="RHEA-COMP:10192"/>
        <dbReference type="ChEBI" id="CHEBI:15378"/>
        <dbReference type="ChEBI" id="CHEBI:57856"/>
        <dbReference type="ChEBI" id="CHEBI:59789"/>
        <dbReference type="ChEBI" id="CHEBI:74269"/>
        <dbReference type="ChEBI" id="CHEBI:74445"/>
        <dbReference type="EC" id="2.1.1.34"/>
    </reaction>
    <physiologicalReaction direction="left-to-right" evidence="7">
        <dbReference type="Rhea" id="RHEA:20078"/>
    </physiologicalReaction>
</comment>
<organism evidence="13 14">
    <name type="scientific">Tribolium castaneum</name>
    <name type="common">Red flour beetle</name>
    <dbReference type="NCBI Taxonomy" id="7070"/>
    <lineage>
        <taxon>Eukaryota</taxon>
        <taxon>Metazoa</taxon>
        <taxon>Ecdysozoa</taxon>
        <taxon>Arthropoda</taxon>
        <taxon>Hexapoda</taxon>
        <taxon>Insecta</taxon>
        <taxon>Pterygota</taxon>
        <taxon>Neoptera</taxon>
        <taxon>Endopterygota</taxon>
        <taxon>Coleoptera</taxon>
        <taxon>Polyphaga</taxon>
        <taxon>Cucujiformia</taxon>
        <taxon>Tenebrionidae</taxon>
        <taxon>Tenebrionidae incertae sedis</taxon>
        <taxon>Tribolium</taxon>
    </lineage>
</organism>
<keyword evidence="3" id="KW-0808">Transferase</keyword>
<dbReference type="CDD" id="cd18091">
    <property type="entry name" value="SpoU-like_TRM3-like"/>
    <property type="match status" value="1"/>
</dbReference>
<dbReference type="InterPro" id="IPR045330">
    <property type="entry name" value="TRM3/TARBP1"/>
</dbReference>
<dbReference type="eggNOG" id="KOG0839">
    <property type="taxonomic scope" value="Eukaryota"/>
</dbReference>
<proteinExistence type="inferred from homology"/>
<dbReference type="KEGG" id="tca:103315209"/>
<keyword evidence="4" id="KW-0949">S-adenosyl-L-methionine</keyword>
<dbReference type="AlphaFoldDB" id="D6WA65"/>
<evidence type="ECO:0000313" key="13">
    <source>
        <dbReference type="EMBL" id="EEZ98052.1"/>
    </source>
</evidence>
<dbReference type="HOGENOM" id="CLU_006907_0_0_1"/>
<dbReference type="GO" id="GO:0030488">
    <property type="term" value="P:tRNA methylation"/>
    <property type="evidence" value="ECO:0000318"/>
    <property type="project" value="GO_Central"/>
</dbReference>
<keyword evidence="2" id="KW-0489">Methyltransferase</keyword>
<dbReference type="PhylomeDB" id="D6WA65"/>
<evidence type="ECO:0000256" key="6">
    <source>
        <dbReference type="ARBA" id="ARBA00022990"/>
    </source>
</evidence>
<comment type="function">
    <text evidence="8">S-adenosyl-L-methionine-dependent 2'-O-ribose methyltransferase that catalyzes the formation of 2'-O-methylguanosine at position 18 (Gm18) in a subset of tRNA. Selectively mediates Gm18 methylation of tRNAGln-TTG/CTG and tRNASer-TGA/GCT. Gm18 modification can enhance the stability of modified tRNAs.</text>
</comment>
<dbReference type="FunFam" id="3.40.1280.10:FF:000010">
    <property type="entry name" value="probable methyltransferase TARBP1"/>
    <property type="match status" value="1"/>
</dbReference>
<evidence type="ECO:0000313" key="14">
    <source>
        <dbReference type="Proteomes" id="UP000007266"/>
    </source>
</evidence>
<dbReference type="OrthoDB" id="241340at2759"/>
<dbReference type="InterPro" id="IPR029026">
    <property type="entry name" value="tRNA_m1G_MTases_N"/>
</dbReference>
<dbReference type="GO" id="GO:0016423">
    <property type="term" value="F:tRNA (guanine) methyltransferase activity"/>
    <property type="evidence" value="ECO:0000318"/>
    <property type="project" value="GO_Central"/>
</dbReference>
<dbReference type="GO" id="GO:0003723">
    <property type="term" value="F:RNA binding"/>
    <property type="evidence" value="ECO:0007669"/>
    <property type="project" value="UniProtKB-KW"/>
</dbReference>
<dbReference type="Gene3D" id="3.40.1280.10">
    <property type="match status" value="1"/>
</dbReference>
<comment type="similarity">
    <text evidence="1">Belongs to the class IV-like SAM-binding methyltransferase superfamily. RNA methyltransferase TrmH family.</text>
</comment>
<name>D6WA65_TRICA</name>
<reference evidence="13 14" key="2">
    <citation type="journal article" date="2010" name="Nucleic Acids Res.">
        <title>BeetleBase in 2010: revisions to provide comprehensive genomic information for Tribolium castaneum.</title>
        <authorList>
            <person name="Kim H.S."/>
            <person name="Murphy T."/>
            <person name="Xia J."/>
            <person name="Caragea D."/>
            <person name="Park Y."/>
            <person name="Beeman R.W."/>
            <person name="Lorenzen M.D."/>
            <person name="Butcher S."/>
            <person name="Manak J.R."/>
            <person name="Brown S.J."/>
        </authorList>
    </citation>
    <scope>GENOME REANNOTATION</scope>
    <source>
        <strain evidence="13 14">Georgia GA2</strain>
    </source>
</reference>
<dbReference type="Pfam" id="PF00588">
    <property type="entry name" value="SpoU_methylase"/>
    <property type="match status" value="1"/>
</dbReference>
<evidence type="ECO:0000256" key="4">
    <source>
        <dbReference type="ARBA" id="ARBA00022691"/>
    </source>
</evidence>
<keyword evidence="6" id="KW-0007">Acetylation</keyword>
<dbReference type="InterPro" id="IPR029028">
    <property type="entry name" value="Alpha/beta_knot_MTases"/>
</dbReference>
<keyword evidence="5" id="KW-0694">RNA-binding</keyword>
<dbReference type="EMBL" id="KQ971312">
    <property type="protein sequence ID" value="EEZ98052.1"/>
    <property type="molecule type" value="Genomic_DNA"/>
</dbReference>
<evidence type="ECO:0000256" key="11">
    <source>
        <dbReference type="ARBA" id="ARBA00093656"/>
    </source>
</evidence>
<feature type="domain" description="tRNA/rRNA methyltransferase SpoU type" evidence="12">
    <location>
        <begin position="1109"/>
        <end position="1250"/>
    </location>
</feature>
<dbReference type="Proteomes" id="UP000007266">
    <property type="component" value="Linkage group 2"/>
</dbReference>
<evidence type="ECO:0000256" key="10">
    <source>
        <dbReference type="ARBA" id="ARBA00093636"/>
    </source>
</evidence>
<dbReference type="InterPro" id="IPR044748">
    <property type="entry name" value="Trm3/TARBP1_C"/>
</dbReference>
<sequence length="1259" mass="145604">MESSKELLEKLLTDEVLDSLIQDTACLQTLKPLLEVKHERIIGGQCEKITLSLNSLYDSDVDVDLAAEILKRALYVTRDNTLLSQTQSFCLSKLQSSRSLDELYYCCNLLNVLFEYYKSEKLALMEWKSDEFSNGILNTLVASSKPLFTFVTIYLLPNYFTVCSRNNKNLFLENAFKFIRDNKRLDFLCVLWAHFIPVDLTSNNFNVLKVDEFWKLVIESLSTQSQKQAIYLLSKSTEIAFKPENIPHIPNYLKVENESEIEKIWRNYFTLLDVSNEKQLHFIEPSLHMLGSIKHLQIEWRLCLYKILLNHSQTSVVYSVANFIIENENVWQDFSKILENLLHAVNKHECNEQSKSVFRKIGIYCSKLNEFQFQQFLVDCMNPAWTPSALWGLFSNIFTDEMNFQISFELFSKIIKKIKVLPHKFIRESCTRIVFQHFIRNHTLESVDDVFKISILLYDFNEALFRDFITKNAQNILNFKDELCDKFQACDEWVEIKVRIFQILKIKIPVFPVTPTQQNDLIFGFLLEDVETSVLEKYVISRIESVLETDDISALLNILLKFTTPKLCENAEIILSRQQYNPSQKIIALGILKQNRNSITFCKNLGKKSDPLTTSIVKILLNSLHDNSSEITDCINFFEAVFDKQSNATITILENISVILKFIDRDFVFDFFILCLNEFLNLHKSGNFRTTASVFLKQIFEAQFFENGRFCNAIFDFVKKLLPLANTANSVTYCLAKMIRSVCQQNPQMGLIFVPVIAELILHGIVISKNERVEYNVCQEIYSKLGKIENNPNFEEMSVRLTALDTMLDLINNPSLETEVVVSQFVSVLIEKYNEYFSKRYFPDSLIHFQKLRIMQTLLLLHEHIKAEKTPLVNLLIKSFLLESHQPSVKHLMQWLLISLLQTDSDVFIQTINNNLKSVNNNRPSTTSGFIPILYNLVTLQREAQWEQVTEMLLPYTMGPQFKLRIFSQVALVKLYEKAKDKRLDSFTEKYKILYNSLKQVLAATNSVYDSDTIQHEFLDFINLSQCDCSTIFYLIPRKNAVSATEWENLKTVSDWEHFKFISFNHSDNNIQETYAPITTHTIASDNIQKKITPWKDFLSTSPSQENNFILVTTLIEKSTNLGGLSRTCEVFGIKQIVMRTAKIISDKEFKSLSMSSENSVEILEVKPEDLASFILNMKAQGYSVVGAEQTSESVKLDAFRFDKKTVLVLGNEKEGIPPDLIPLLDHCIEIPQFGLVRSLNVHVAGAIVIWEYCKQHRL</sequence>
<dbReference type="SUPFAM" id="SSF48371">
    <property type="entry name" value="ARM repeat"/>
    <property type="match status" value="1"/>
</dbReference>